<feature type="region of interest" description="Disordered" evidence="2">
    <location>
        <begin position="296"/>
        <end position="317"/>
    </location>
</feature>
<reference evidence="3" key="1">
    <citation type="submission" date="2024-03" db="EMBL/GenBank/DDBJ databases">
        <title>WGS assembly of Saponaria officinalis var. Norfolk2.</title>
        <authorList>
            <person name="Jenkins J."/>
            <person name="Shu S."/>
            <person name="Grimwood J."/>
            <person name="Barry K."/>
            <person name="Goodstein D."/>
            <person name="Schmutz J."/>
            <person name="Leebens-Mack J."/>
            <person name="Osbourn A."/>
        </authorList>
    </citation>
    <scope>NUCLEOTIDE SEQUENCE [LARGE SCALE GENOMIC DNA]</scope>
    <source>
        <strain evidence="3">JIC</strain>
    </source>
</reference>
<name>A0AAW1J6F4_SAPOF</name>
<dbReference type="Proteomes" id="UP001443914">
    <property type="component" value="Unassembled WGS sequence"/>
</dbReference>
<evidence type="ECO:0000313" key="3">
    <source>
        <dbReference type="EMBL" id="KAK9698957.1"/>
    </source>
</evidence>
<sequence>MNSNALKHISECFIKPKYSVDDSISPYYLTPWNLSMLSAHYIQKGLLFAKPSDTIDRNYSIDNLIDSLKESLSVALVHFYPLAGQLSIQTDENRHECLVFVDCNKGPGARFIQASLDLTISDVVSPCYVPPVVHSLFDHDRAVNYDGQVRPLLSVQVTQLLVGVFIGCSVNHAVVDSTSYWHFWNEWSSIHIAANGDQLLSASLPTHKRWFPDGHDPVIRLPYTHPNEFISRYEAPPLKERFFHFSSRSIATLKWRANSDSISSFQALTAFVWKSIVRASHRPNNELTKCKLAVNNRPRLDPPRGGPRVGQLGPATKNDWPPLDPPLPLNYFGTSINVLCTSTIVGELLNHDLGWTASLLHELVANYSSKSIRNEVDQWIESPVLYTLDMLDGCITMASSPRFDVYGNEFGLGKAVAVRSGYANKFDGSVTAYPGREGGGSVELEICLPPDSMSALELDEEFMAATTSH</sequence>
<evidence type="ECO:0008006" key="5">
    <source>
        <dbReference type="Google" id="ProtNLM"/>
    </source>
</evidence>
<proteinExistence type="predicted"/>
<dbReference type="EMBL" id="JBDFQZ010000008">
    <property type="protein sequence ID" value="KAK9698957.1"/>
    <property type="molecule type" value="Genomic_DNA"/>
</dbReference>
<dbReference type="Gene3D" id="3.30.559.10">
    <property type="entry name" value="Chloramphenicol acetyltransferase-like domain"/>
    <property type="match status" value="3"/>
</dbReference>
<dbReference type="Pfam" id="PF02458">
    <property type="entry name" value="Transferase"/>
    <property type="match status" value="2"/>
</dbReference>
<dbReference type="PANTHER" id="PTHR31896">
    <property type="entry name" value="FAMILY REGULATORY PROTEIN, PUTATIVE (AFU_ORTHOLOGUE AFUA_3G14730)-RELATED"/>
    <property type="match status" value="1"/>
</dbReference>
<organism evidence="3 4">
    <name type="scientific">Saponaria officinalis</name>
    <name type="common">Common soapwort</name>
    <name type="synonym">Lychnis saponaria</name>
    <dbReference type="NCBI Taxonomy" id="3572"/>
    <lineage>
        <taxon>Eukaryota</taxon>
        <taxon>Viridiplantae</taxon>
        <taxon>Streptophyta</taxon>
        <taxon>Embryophyta</taxon>
        <taxon>Tracheophyta</taxon>
        <taxon>Spermatophyta</taxon>
        <taxon>Magnoliopsida</taxon>
        <taxon>eudicotyledons</taxon>
        <taxon>Gunneridae</taxon>
        <taxon>Pentapetalae</taxon>
        <taxon>Caryophyllales</taxon>
        <taxon>Caryophyllaceae</taxon>
        <taxon>Caryophylleae</taxon>
        <taxon>Saponaria</taxon>
    </lineage>
</organism>
<dbReference type="PANTHER" id="PTHR31896:SF12">
    <property type="entry name" value="HXXXD-TYPE ACYL-TRANSFERASE FAMILY PROTEIN"/>
    <property type="match status" value="1"/>
</dbReference>
<gene>
    <name evidence="3" type="ORF">RND81_08G143500</name>
</gene>
<evidence type="ECO:0000256" key="2">
    <source>
        <dbReference type="SAM" id="MobiDB-lite"/>
    </source>
</evidence>
<dbReference type="AlphaFoldDB" id="A0AAW1J6F4"/>
<comment type="caution">
    <text evidence="3">The sequence shown here is derived from an EMBL/GenBank/DDBJ whole genome shotgun (WGS) entry which is preliminary data.</text>
</comment>
<keyword evidence="1" id="KW-0808">Transferase</keyword>
<protein>
    <recommendedName>
        <fullName evidence="5">HXXXD-type acyl-transferase family protein</fullName>
    </recommendedName>
</protein>
<dbReference type="InterPro" id="IPR051283">
    <property type="entry name" value="Sec_Metabolite_Acyltrans"/>
</dbReference>
<accession>A0AAW1J6F4</accession>
<keyword evidence="4" id="KW-1185">Reference proteome</keyword>
<dbReference type="GO" id="GO:0016740">
    <property type="term" value="F:transferase activity"/>
    <property type="evidence" value="ECO:0007669"/>
    <property type="project" value="UniProtKB-KW"/>
</dbReference>
<dbReference type="InterPro" id="IPR023213">
    <property type="entry name" value="CAT-like_dom_sf"/>
</dbReference>
<evidence type="ECO:0000313" key="4">
    <source>
        <dbReference type="Proteomes" id="UP001443914"/>
    </source>
</evidence>
<evidence type="ECO:0000256" key="1">
    <source>
        <dbReference type="ARBA" id="ARBA00022679"/>
    </source>
</evidence>